<keyword evidence="2" id="KW-1133">Transmembrane helix</keyword>
<feature type="region of interest" description="Disordered" evidence="1">
    <location>
        <begin position="91"/>
        <end position="136"/>
    </location>
</feature>
<feature type="transmembrane region" description="Helical" evidence="2">
    <location>
        <begin position="52"/>
        <end position="77"/>
    </location>
</feature>
<feature type="transmembrane region" description="Helical" evidence="2">
    <location>
        <begin position="196"/>
        <end position="221"/>
    </location>
</feature>
<feature type="transmembrane region" description="Helical" evidence="2">
    <location>
        <begin position="262"/>
        <end position="283"/>
    </location>
</feature>
<feature type="transmembrane region" description="Helical" evidence="2">
    <location>
        <begin position="155"/>
        <end position="176"/>
    </location>
</feature>
<proteinExistence type="predicted"/>
<feature type="compositionally biased region" description="Low complexity" evidence="1">
    <location>
        <begin position="104"/>
        <end position="116"/>
    </location>
</feature>
<protein>
    <submittedName>
        <fullName evidence="3">Uncharacterized protein</fullName>
    </submittedName>
</protein>
<keyword evidence="2" id="KW-0812">Transmembrane</keyword>
<sequence>MKEGHELRWGGIAGILALIVAIIARIVAWNAPGITEHAGLIGGYVGQHRGHMLWAALLTTIAAALFLWFGVALAAAFRRGEARHADLTDMAGARAEETRPPGTPAAGGHAPGTYPGEGVHGPGTHPAAGGRPEGVRGEHARAASVRRYGFSDLPALVLAGFVVVVTLGFVGAAVYAGTAYVFSVNRGLLPLAAVPYTGVTLMGLLSGIAWALLFAAIAGAIIRTAVLPQWMAWFAIIVAIIAFLSALALGITGGVLAPRSFLVGWLPMILVGLWTLVASGLLIREHLPFATRTVEARPAMGH</sequence>
<accession>A0A1G7RBH3</accession>
<evidence type="ECO:0000313" key="3">
    <source>
        <dbReference type="EMBL" id="SDG08073.1"/>
    </source>
</evidence>
<feature type="transmembrane region" description="Helical" evidence="2">
    <location>
        <begin position="233"/>
        <end position="256"/>
    </location>
</feature>
<organism evidence="3 4">
    <name type="scientific">Sinosporangium album</name>
    <dbReference type="NCBI Taxonomy" id="504805"/>
    <lineage>
        <taxon>Bacteria</taxon>
        <taxon>Bacillati</taxon>
        <taxon>Actinomycetota</taxon>
        <taxon>Actinomycetes</taxon>
        <taxon>Streptosporangiales</taxon>
        <taxon>Streptosporangiaceae</taxon>
        <taxon>Sinosporangium</taxon>
    </lineage>
</organism>
<gene>
    <name evidence="3" type="ORF">SAMN05421505_101338</name>
</gene>
<evidence type="ECO:0000256" key="2">
    <source>
        <dbReference type="SAM" id="Phobius"/>
    </source>
</evidence>
<keyword evidence="4" id="KW-1185">Reference proteome</keyword>
<dbReference type="OrthoDB" id="4719935at2"/>
<evidence type="ECO:0000313" key="4">
    <source>
        <dbReference type="Proteomes" id="UP000198923"/>
    </source>
</evidence>
<name>A0A1G7RBH3_9ACTN</name>
<evidence type="ECO:0000256" key="1">
    <source>
        <dbReference type="SAM" id="MobiDB-lite"/>
    </source>
</evidence>
<feature type="transmembrane region" description="Helical" evidence="2">
    <location>
        <begin position="12"/>
        <end position="32"/>
    </location>
</feature>
<dbReference type="AlphaFoldDB" id="A0A1G7RBH3"/>
<dbReference type="RefSeq" id="WP_093167441.1">
    <property type="nucleotide sequence ID" value="NZ_FNCN01000001.1"/>
</dbReference>
<dbReference type="EMBL" id="FNCN01000001">
    <property type="protein sequence ID" value="SDG08073.1"/>
    <property type="molecule type" value="Genomic_DNA"/>
</dbReference>
<reference evidence="3 4" key="1">
    <citation type="submission" date="2016-10" db="EMBL/GenBank/DDBJ databases">
        <authorList>
            <person name="de Groot N.N."/>
        </authorList>
    </citation>
    <scope>NUCLEOTIDE SEQUENCE [LARGE SCALE GENOMIC DNA]</scope>
    <source>
        <strain evidence="3 4">CPCC 201354</strain>
    </source>
</reference>
<dbReference type="Proteomes" id="UP000198923">
    <property type="component" value="Unassembled WGS sequence"/>
</dbReference>
<keyword evidence="2" id="KW-0472">Membrane</keyword>